<proteinExistence type="predicted"/>
<dbReference type="SMART" id="SM00382">
    <property type="entry name" value="AAA"/>
    <property type="match status" value="1"/>
</dbReference>
<evidence type="ECO:0000256" key="3">
    <source>
        <dbReference type="ARBA" id="ARBA00022840"/>
    </source>
</evidence>
<evidence type="ECO:0000259" key="4">
    <source>
        <dbReference type="PROSITE" id="PS50893"/>
    </source>
</evidence>
<keyword evidence="1" id="KW-0813">Transport</keyword>
<keyword evidence="6" id="KW-1185">Reference proteome</keyword>
<reference evidence="5 6" key="1">
    <citation type="submission" date="2022-06" db="EMBL/GenBank/DDBJ databases">
        <title>Draft genome sequence of type strain Streptomyces rubrisoli DSM 42083.</title>
        <authorList>
            <person name="Duangmal K."/>
            <person name="Klaysubun C."/>
        </authorList>
    </citation>
    <scope>NUCLEOTIDE SEQUENCE [LARGE SCALE GENOMIC DNA]</scope>
    <source>
        <strain evidence="5 6">DSM 42083</strain>
    </source>
</reference>
<keyword evidence="2" id="KW-0547">Nucleotide-binding</keyword>
<evidence type="ECO:0000313" key="5">
    <source>
        <dbReference type="EMBL" id="MCQ4041580.1"/>
    </source>
</evidence>
<dbReference type="Pfam" id="PF09821">
    <property type="entry name" value="AAA_assoc_C"/>
    <property type="match status" value="1"/>
</dbReference>
<sequence>MTTTPSPEPGTTIVRAEAVTKTFTTPDGRELPVLDAISMRVDEGEIVALLGKSGSGKSTLLRCLAGLIAPSAGTVSYRGTPLTATNPGVAMVFQSFALLPWLTVQQNVELSLQARGVAEEERRERALRAIDLIGLDGFEGAYPKELSGGMRQRVGVARALVVEPDALFMDEPFSALDVLTAENLRGEIVGLWEGHEAPVRSVLIVTHNIEEAVLLADRILVLSSNPGRIRAELTVGLPRPRDRRTAQFEALVDTVYGILTGREEAAQAAAAAAQAPAGAPRSVATPIAVPLPEVSVGGLAGLLEILVARGGEDGLAELADELSFEIDDLLPLVDAAVLLGLARTAGPRITLTEQGREFAAADILTSKQLFARHAARRAPLVRAIVQALAATEGQRLREGFFLDLLRRRYSVDEARRQLDIAVDWGRYGELFDYDADDGLLTLEPGAEAAL</sequence>
<feature type="domain" description="ABC transporter" evidence="4">
    <location>
        <begin position="14"/>
        <end position="249"/>
    </location>
</feature>
<keyword evidence="3 5" id="KW-0067">ATP-binding</keyword>
<dbReference type="InterPro" id="IPR050166">
    <property type="entry name" value="ABC_transporter_ATP-bind"/>
</dbReference>
<evidence type="ECO:0000256" key="2">
    <source>
        <dbReference type="ARBA" id="ARBA00022741"/>
    </source>
</evidence>
<dbReference type="PANTHER" id="PTHR42788:SF13">
    <property type="entry name" value="ALIPHATIC SULFONATES IMPORT ATP-BINDING PROTEIN SSUB"/>
    <property type="match status" value="1"/>
</dbReference>
<organism evidence="5 6">
    <name type="scientific">Streptantibioticus rubrisoli</name>
    <dbReference type="NCBI Taxonomy" id="1387313"/>
    <lineage>
        <taxon>Bacteria</taxon>
        <taxon>Bacillati</taxon>
        <taxon>Actinomycetota</taxon>
        <taxon>Actinomycetes</taxon>
        <taxon>Kitasatosporales</taxon>
        <taxon>Streptomycetaceae</taxon>
        <taxon>Streptantibioticus</taxon>
    </lineage>
</organism>
<dbReference type="GO" id="GO:0005524">
    <property type="term" value="F:ATP binding"/>
    <property type="evidence" value="ECO:0007669"/>
    <property type="project" value="UniProtKB-KW"/>
</dbReference>
<dbReference type="InterPro" id="IPR018632">
    <property type="entry name" value="AAA-associated_dom_C"/>
</dbReference>
<dbReference type="PROSITE" id="PS50893">
    <property type="entry name" value="ABC_TRANSPORTER_2"/>
    <property type="match status" value="1"/>
</dbReference>
<dbReference type="InterPro" id="IPR027417">
    <property type="entry name" value="P-loop_NTPase"/>
</dbReference>
<dbReference type="InterPro" id="IPR003593">
    <property type="entry name" value="AAA+_ATPase"/>
</dbReference>
<name>A0ABT1PB92_9ACTN</name>
<accession>A0ABT1PB92</accession>
<comment type="caution">
    <text evidence="5">The sequence shown here is derived from an EMBL/GenBank/DDBJ whole genome shotgun (WGS) entry which is preliminary data.</text>
</comment>
<evidence type="ECO:0000313" key="6">
    <source>
        <dbReference type="Proteomes" id="UP001206206"/>
    </source>
</evidence>
<dbReference type="CDD" id="cd03293">
    <property type="entry name" value="ABC_NrtD_SsuB_transporters"/>
    <property type="match status" value="1"/>
</dbReference>
<dbReference type="Gene3D" id="3.40.50.300">
    <property type="entry name" value="P-loop containing nucleotide triphosphate hydrolases"/>
    <property type="match status" value="1"/>
</dbReference>
<dbReference type="RefSeq" id="WP_255925566.1">
    <property type="nucleotide sequence ID" value="NZ_JANFNH010000003.1"/>
</dbReference>
<dbReference type="InterPro" id="IPR003439">
    <property type="entry name" value="ABC_transporter-like_ATP-bd"/>
</dbReference>
<dbReference type="Pfam" id="PF00005">
    <property type="entry name" value="ABC_tran"/>
    <property type="match status" value="1"/>
</dbReference>
<dbReference type="SUPFAM" id="SSF52540">
    <property type="entry name" value="P-loop containing nucleoside triphosphate hydrolases"/>
    <property type="match status" value="1"/>
</dbReference>
<dbReference type="PROSITE" id="PS00211">
    <property type="entry name" value="ABC_TRANSPORTER_1"/>
    <property type="match status" value="1"/>
</dbReference>
<dbReference type="InterPro" id="IPR017871">
    <property type="entry name" value="ABC_transporter-like_CS"/>
</dbReference>
<gene>
    <name evidence="5" type="ORF">NON19_05935</name>
</gene>
<dbReference type="PANTHER" id="PTHR42788">
    <property type="entry name" value="TAURINE IMPORT ATP-BINDING PROTEIN-RELATED"/>
    <property type="match status" value="1"/>
</dbReference>
<protein>
    <submittedName>
        <fullName evidence="5">Nitrate/sulfonate/bicarbonate ABC transporter ATP-binding protein</fullName>
    </submittedName>
</protein>
<dbReference type="EMBL" id="JANFNH010000003">
    <property type="protein sequence ID" value="MCQ4041580.1"/>
    <property type="molecule type" value="Genomic_DNA"/>
</dbReference>
<evidence type="ECO:0000256" key="1">
    <source>
        <dbReference type="ARBA" id="ARBA00022448"/>
    </source>
</evidence>
<dbReference type="Proteomes" id="UP001206206">
    <property type="component" value="Unassembled WGS sequence"/>
</dbReference>